<keyword evidence="1" id="KW-1133">Transmembrane helix</keyword>
<gene>
    <name evidence="2" type="ORF">DCMF_26490</name>
</gene>
<keyword evidence="1" id="KW-0472">Membrane</keyword>
<feature type="transmembrane region" description="Helical" evidence="1">
    <location>
        <begin position="34"/>
        <end position="53"/>
    </location>
</feature>
<organism evidence="2 3">
    <name type="scientific">Formimonas warabiya</name>
    <dbReference type="NCBI Taxonomy" id="1761012"/>
    <lineage>
        <taxon>Bacteria</taxon>
        <taxon>Bacillati</taxon>
        <taxon>Bacillota</taxon>
        <taxon>Clostridia</taxon>
        <taxon>Eubacteriales</taxon>
        <taxon>Peptococcaceae</taxon>
        <taxon>Candidatus Formimonas</taxon>
    </lineage>
</organism>
<keyword evidence="1" id="KW-0812">Transmembrane</keyword>
<keyword evidence="3" id="KW-1185">Reference proteome</keyword>
<sequence>MQNAYQHLNAARSRGLKYFKFPFSKIYLRLWTDYFILKIFTHANYFCMLIFFAEVKKGSGWHS</sequence>
<dbReference type="KEGG" id="fwa:DCMF_26490"/>
<protein>
    <submittedName>
        <fullName evidence="2">Uncharacterized protein</fullName>
    </submittedName>
</protein>
<dbReference type="Proteomes" id="UP000323521">
    <property type="component" value="Chromosome"/>
</dbReference>
<evidence type="ECO:0000256" key="1">
    <source>
        <dbReference type="SAM" id="Phobius"/>
    </source>
</evidence>
<dbReference type="AlphaFoldDB" id="A0A3G1KZL5"/>
<name>A0A3G1KZL5_FORW1</name>
<evidence type="ECO:0000313" key="3">
    <source>
        <dbReference type="Proteomes" id="UP000323521"/>
    </source>
</evidence>
<evidence type="ECO:0000313" key="2">
    <source>
        <dbReference type="EMBL" id="ATW27829.1"/>
    </source>
</evidence>
<proteinExistence type="predicted"/>
<dbReference type="EMBL" id="CP017634">
    <property type="protein sequence ID" value="ATW27829.1"/>
    <property type="molecule type" value="Genomic_DNA"/>
</dbReference>
<reference evidence="2 3" key="1">
    <citation type="submission" date="2016-10" db="EMBL/GenBank/DDBJ databases">
        <title>Complete Genome Sequence of Peptococcaceae strain DCMF.</title>
        <authorList>
            <person name="Edwards R.J."/>
            <person name="Holland S.I."/>
            <person name="Deshpande N.P."/>
            <person name="Wong Y.K."/>
            <person name="Ertan H."/>
            <person name="Manefield M."/>
            <person name="Russell T.L."/>
            <person name="Lee M.J."/>
        </authorList>
    </citation>
    <scope>NUCLEOTIDE SEQUENCE [LARGE SCALE GENOMIC DNA]</scope>
    <source>
        <strain evidence="2 3">DCMF</strain>
    </source>
</reference>
<accession>A0A3G1KZL5</accession>